<dbReference type="PROSITE" id="PS01186">
    <property type="entry name" value="EGF_2"/>
    <property type="match status" value="5"/>
</dbReference>
<dbReference type="Gene3D" id="2.170.300.10">
    <property type="entry name" value="Tie2 ligand-binding domain superfamily"/>
    <property type="match status" value="1"/>
</dbReference>
<dbReference type="PRINTS" id="PR00011">
    <property type="entry name" value="EGFLAMININ"/>
</dbReference>
<evidence type="ECO:0000256" key="6">
    <source>
        <dbReference type="ARBA" id="ARBA00022737"/>
    </source>
</evidence>
<dbReference type="OrthoDB" id="6286622at2759"/>
<evidence type="ECO:0000256" key="8">
    <source>
        <dbReference type="ARBA" id="ARBA00023157"/>
    </source>
</evidence>
<dbReference type="AlphaFoldDB" id="A0A0B1SZX1"/>
<feature type="domain" description="EGF-like" evidence="11">
    <location>
        <begin position="325"/>
        <end position="365"/>
    </location>
</feature>
<dbReference type="Gene3D" id="2.10.25.10">
    <property type="entry name" value="Laminin"/>
    <property type="match status" value="9"/>
</dbReference>
<feature type="domain" description="EGF-like" evidence="11">
    <location>
        <begin position="80"/>
        <end position="120"/>
    </location>
</feature>
<dbReference type="FunFam" id="2.170.300.10:FF:000041">
    <property type="entry name" value="Tyrosine protein kinase receptor tie-1, putative"/>
    <property type="match status" value="1"/>
</dbReference>
<evidence type="ECO:0000256" key="3">
    <source>
        <dbReference type="ARBA" id="ARBA00022530"/>
    </source>
</evidence>
<keyword evidence="7" id="KW-0106">Calcium</keyword>
<gene>
    <name evidence="13" type="ORF">OESDEN_09307</name>
</gene>
<dbReference type="Pfam" id="PF00008">
    <property type="entry name" value="EGF"/>
    <property type="match status" value="1"/>
</dbReference>
<proteinExistence type="predicted"/>
<feature type="domain" description="EGF-like" evidence="11">
    <location>
        <begin position="40"/>
        <end position="78"/>
    </location>
</feature>
<dbReference type="PANTHER" id="PTHR47333">
    <property type="entry name" value="VON WILLEBRAND FACTOR C AND EGF DOMAIN-CONTAINING PROTEIN"/>
    <property type="match status" value="1"/>
</dbReference>
<dbReference type="SMART" id="SM00181">
    <property type="entry name" value="EGF"/>
    <property type="match status" value="12"/>
</dbReference>
<reference evidence="13 14" key="1">
    <citation type="submission" date="2014-03" db="EMBL/GenBank/DDBJ databases">
        <title>Draft genome of the hookworm Oesophagostomum dentatum.</title>
        <authorList>
            <person name="Mitreva M."/>
        </authorList>
    </citation>
    <scope>NUCLEOTIDE SEQUENCE [LARGE SCALE GENOMIC DNA]</scope>
    <source>
        <strain evidence="13 14">OD-Hann</strain>
    </source>
</reference>
<dbReference type="InterPro" id="IPR026823">
    <property type="entry name" value="cEGF"/>
</dbReference>
<dbReference type="SUPFAM" id="SSF57196">
    <property type="entry name" value="EGF/Laminin"/>
    <property type="match status" value="3"/>
</dbReference>
<dbReference type="InterPro" id="IPR002049">
    <property type="entry name" value="LE_dom"/>
</dbReference>
<dbReference type="InterPro" id="IPR000742">
    <property type="entry name" value="EGF"/>
</dbReference>
<keyword evidence="8 10" id="KW-1015">Disulfide bond</keyword>
<dbReference type="SUPFAM" id="SSF57184">
    <property type="entry name" value="Growth factor receptor domain"/>
    <property type="match status" value="3"/>
</dbReference>
<dbReference type="InterPro" id="IPR018097">
    <property type="entry name" value="EGF_Ca-bd_CS"/>
</dbReference>
<dbReference type="SMART" id="SM00179">
    <property type="entry name" value="EGF_CA"/>
    <property type="match status" value="8"/>
</dbReference>
<evidence type="ECO:0000256" key="5">
    <source>
        <dbReference type="ARBA" id="ARBA00022729"/>
    </source>
</evidence>
<dbReference type="PANTHER" id="PTHR47333:SF4">
    <property type="entry name" value="EGF-LIKE DOMAIN-CONTAINING PROTEIN"/>
    <property type="match status" value="1"/>
</dbReference>
<sequence>MFISRTIYFHTYKKVNRTRRHTVAECCPGWTHVPGMEGCQRANCTLDLCHNGGTCIPFQNGTEDICQCAPGFTGAKCQYDIDECAISNGGCSHRCVNSPGGHRCECPPGMQVNSGGKKCVDSNTCAADNGGCDHICEEMHGKFYRCKCKHGYYLGDDKKKCYPIDPCLENKGGCQHHCVNIDECAVQKGGGCQHECVNTYGSYRCRCRPGFTLAADGRSCDEQLTGCQIANGGCQHDCYDQPEGGHVCKCRDGFELAADGMSCKEIKSSLYARSIYLSDSYEDMSCLYNQGTCHRLCMDYRSNEIHCFCNAGYLLNEVDRHSCQDINECSMDNGGCSQLCVNLPGSYECQCKPGYIMTYDRRTCEDINECVANNGGCQHMCTNTPGSYECSCEEGYRLAEDGHSCYDVNECLVNNGGCSQLCRNDEGSRHCECFAGYILGKDGKTCMGDSGIFTLLSGLIVNSKKIPAHKKRIKYLLDEICGCDGKSCDPVTGSCRCTSPDNCPEGPCPPGFYGPMCELKCRMQCPEGRCDPIYGYCTCDEGYYGENCDKPCPSFAFGRNCRHTCKCSRDNSEGCDSKTGKCICRAGFYGPLCKRRCPIGFYGPSCAKKCHCPEGLRCDAATGECVKKCPPGYKGELCDQALYDDISM</sequence>
<keyword evidence="14" id="KW-1185">Reference proteome</keyword>
<keyword evidence="3" id="KW-0272">Extracellular matrix</keyword>
<feature type="disulfide bond" evidence="10">
    <location>
        <begin position="68"/>
        <end position="77"/>
    </location>
</feature>
<keyword evidence="5" id="KW-0732">Signal</keyword>
<evidence type="ECO:0000259" key="12">
    <source>
        <dbReference type="PROSITE" id="PS51041"/>
    </source>
</evidence>
<dbReference type="EMBL" id="KN552607">
    <property type="protein sequence ID" value="KHJ90838.1"/>
    <property type="molecule type" value="Genomic_DNA"/>
</dbReference>
<comment type="caution">
    <text evidence="10">Lacks conserved residue(s) required for the propagation of feature annotation.</text>
</comment>
<accession>A0A0B1SZX1</accession>
<dbReference type="SMART" id="SM00180">
    <property type="entry name" value="EGF_Lam"/>
    <property type="match status" value="2"/>
</dbReference>
<dbReference type="InterPro" id="IPR009030">
    <property type="entry name" value="Growth_fac_rcpt_cys_sf"/>
</dbReference>
<evidence type="ECO:0000256" key="2">
    <source>
        <dbReference type="ARBA" id="ARBA00022525"/>
    </source>
</evidence>
<dbReference type="PROSITE" id="PS01187">
    <property type="entry name" value="EGF_CA"/>
    <property type="match status" value="2"/>
</dbReference>
<dbReference type="PROSITE" id="PS51041">
    <property type="entry name" value="EMI"/>
    <property type="match status" value="1"/>
</dbReference>
<comment type="subcellular location">
    <subcellularLocation>
        <location evidence="1">Secreted</location>
        <location evidence="1">Extracellular space</location>
        <location evidence="1">Extracellular matrix</location>
    </subcellularLocation>
</comment>
<protein>
    <submittedName>
        <fullName evidence="13">EGF-like domain protein</fullName>
    </submittedName>
</protein>
<evidence type="ECO:0000256" key="10">
    <source>
        <dbReference type="PROSITE-ProRule" id="PRU00076"/>
    </source>
</evidence>
<name>A0A0B1SZX1_OESDE</name>
<dbReference type="CDD" id="cd00054">
    <property type="entry name" value="EGF_CA"/>
    <property type="match status" value="1"/>
</dbReference>
<feature type="domain" description="EMI" evidence="12">
    <location>
        <begin position="1"/>
        <end position="41"/>
    </location>
</feature>
<dbReference type="FunFam" id="2.10.25.10:FF:000008">
    <property type="entry name" value="Signal peptide, CUB domain, EGF-like 2"/>
    <property type="match status" value="1"/>
</dbReference>
<keyword evidence="9" id="KW-0325">Glycoprotein</keyword>
<keyword evidence="4 10" id="KW-0245">EGF-like domain</keyword>
<dbReference type="Pfam" id="PF12662">
    <property type="entry name" value="cEGF"/>
    <property type="match status" value="1"/>
</dbReference>
<dbReference type="InterPro" id="IPR001881">
    <property type="entry name" value="EGF-like_Ca-bd_dom"/>
</dbReference>
<evidence type="ECO:0000256" key="4">
    <source>
        <dbReference type="ARBA" id="ARBA00022536"/>
    </source>
</evidence>
<feature type="disulfide bond" evidence="10">
    <location>
        <begin position="49"/>
        <end position="66"/>
    </location>
</feature>
<dbReference type="FunFam" id="2.10.25.10:FF:000010">
    <property type="entry name" value="Pro-epidermal growth factor"/>
    <property type="match status" value="1"/>
</dbReference>
<keyword evidence="6" id="KW-0677">Repeat</keyword>
<organism evidence="13 14">
    <name type="scientific">Oesophagostomum dentatum</name>
    <name type="common">Nodular worm</name>
    <dbReference type="NCBI Taxonomy" id="61180"/>
    <lineage>
        <taxon>Eukaryota</taxon>
        <taxon>Metazoa</taxon>
        <taxon>Ecdysozoa</taxon>
        <taxon>Nematoda</taxon>
        <taxon>Chromadorea</taxon>
        <taxon>Rhabditida</taxon>
        <taxon>Rhabditina</taxon>
        <taxon>Rhabditomorpha</taxon>
        <taxon>Strongyloidea</taxon>
        <taxon>Strongylidae</taxon>
        <taxon>Oesophagostomum</taxon>
    </lineage>
</organism>
<dbReference type="InterPro" id="IPR052080">
    <property type="entry name" value="vWF_C/EGF_Fibrillin"/>
</dbReference>
<dbReference type="Pfam" id="PF14670">
    <property type="entry name" value="FXa_inhibition"/>
    <property type="match status" value="7"/>
</dbReference>
<dbReference type="PROSITE" id="PS50026">
    <property type="entry name" value="EGF_3"/>
    <property type="match status" value="4"/>
</dbReference>
<evidence type="ECO:0000256" key="7">
    <source>
        <dbReference type="ARBA" id="ARBA00022837"/>
    </source>
</evidence>
<dbReference type="Proteomes" id="UP000053660">
    <property type="component" value="Unassembled WGS sequence"/>
</dbReference>
<dbReference type="PROSITE" id="PS00010">
    <property type="entry name" value="ASX_HYDROXYL"/>
    <property type="match status" value="3"/>
</dbReference>
<dbReference type="InterPro" id="IPR011489">
    <property type="entry name" value="EMI_domain"/>
</dbReference>
<evidence type="ECO:0000313" key="14">
    <source>
        <dbReference type="Proteomes" id="UP000053660"/>
    </source>
</evidence>
<keyword evidence="2" id="KW-0964">Secreted</keyword>
<dbReference type="GO" id="GO:0005509">
    <property type="term" value="F:calcium ion binding"/>
    <property type="evidence" value="ECO:0007669"/>
    <property type="project" value="InterPro"/>
</dbReference>
<dbReference type="FunFam" id="2.10.25.10:FF:000240">
    <property type="entry name" value="Vitamin K-dependent protein S"/>
    <property type="match status" value="1"/>
</dbReference>
<dbReference type="PROSITE" id="PS00022">
    <property type="entry name" value="EGF_1"/>
    <property type="match status" value="2"/>
</dbReference>
<dbReference type="InterPro" id="IPR000152">
    <property type="entry name" value="EGF-type_Asp/Asn_hydroxyl_site"/>
</dbReference>
<evidence type="ECO:0000256" key="1">
    <source>
        <dbReference type="ARBA" id="ARBA00004498"/>
    </source>
</evidence>
<evidence type="ECO:0000313" key="13">
    <source>
        <dbReference type="EMBL" id="KHJ90838.1"/>
    </source>
</evidence>
<evidence type="ECO:0000256" key="9">
    <source>
        <dbReference type="ARBA" id="ARBA00023180"/>
    </source>
</evidence>
<evidence type="ECO:0000259" key="11">
    <source>
        <dbReference type="PROSITE" id="PS50026"/>
    </source>
</evidence>
<feature type="domain" description="EGF-like" evidence="11">
    <location>
        <begin position="180"/>
        <end position="221"/>
    </location>
</feature>